<evidence type="ECO:0000256" key="1">
    <source>
        <dbReference type="SAM" id="MobiDB-lite"/>
    </source>
</evidence>
<dbReference type="HOGENOM" id="CLU_1455159_0_0_1"/>
<keyword evidence="3" id="KW-1185">Reference proteome</keyword>
<name>A0A015LGB7_RHIIW</name>
<reference evidence="2 3" key="1">
    <citation type="submission" date="2014-02" db="EMBL/GenBank/DDBJ databases">
        <title>Single nucleus genome sequencing reveals high similarity among nuclei of an endomycorrhizal fungus.</title>
        <authorList>
            <person name="Lin K."/>
            <person name="Geurts R."/>
            <person name="Zhang Z."/>
            <person name="Limpens E."/>
            <person name="Saunders D.G."/>
            <person name="Mu D."/>
            <person name="Pang E."/>
            <person name="Cao H."/>
            <person name="Cha H."/>
            <person name="Lin T."/>
            <person name="Zhou Q."/>
            <person name="Shang Y."/>
            <person name="Li Y."/>
            <person name="Ivanov S."/>
            <person name="Sharma T."/>
            <person name="Velzen R.V."/>
            <person name="Ruijter N.D."/>
            <person name="Aanen D.K."/>
            <person name="Win J."/>
            <person name="Kamoun S."/>
            <person name="Bisseling T."/>
            <person name="Huang S."/>
        </authorList>
    </citation>
    <scope>NUCLEOTIDE SEQUENCE [LARGE SCALE GENOMIC DNA]</scope>
    <source>
        <strain evidence="3">DAOM197198w</strain>
    </source>
</reference>
<feature type="compositionally biased region" description="Polar residues" evidence="1">
    <location>
        <begin position="76"/>
        <end position="88"/>
    </location>
</feature>
<dbReference type="Proteomes" id="UP000022910">
    <property type="component" value="Unassembled WGS sequence"/>
</dbReference>
<protein>
    <submittedName>
        <fullName evidence="2">Uncharacterized protein</fullName>
    </submittedName>
</protein>
<sequence length="186" mass="21639">MTTNELQDITQQIEELMNKQKKMLIKARNNKHKVNEVFTLKQDIPKENSHLSNKIIDIQDDDKNDEISLKRKNPEDSSITPTNNSSDNKLVDPTSKCKEKGVILHKLSLQVRIMILKNKEPAIPLELRLQVQQVLILPTNKKYKGAFQRKGIDYILVNIKYAKLHTMYPIIIVDIIFYVLHTIKQI</sequence>
<accession>A0A015LGB7</accession>
<evidence type="ECO:0000313" key="2">
    <source>
        <dbReference type="EMBL" id="EXX53903.1"/>
    </source>
</evidence>
<gene>
    <name evidence="2" type="ORF">RirG_239570</name>
</gene>
<dbReference type="AlphaFoldDB" id="A0A015LGB7"/>
<evidence type="ECO:0000313" key="3">
    <source>
        <dbReference type="Proteomes" id="UP000022910"/>
    </source>
</evidence>
<feature type="region of interest" description="Disordered" evidence="1">
    <location>
        <begin position="69"/>
        <end position="92"/>
    </location>
</feature>
<organism evidence="2 3">
    <name type="scientific">Rhizophagus irregularis (strain DAOM 197198w)</name>
    <name type="common">Glomus intraradices</name>
    <dbReference type="NCBI Taxonomy" id="1432141"/>
    <lineage>
        <taxon>Eukaryota</taxon>
        <taxon>Fungi</taxon>
        <taxon>Fungi incertae sedis</taxon>
        <taxon>Mucoromycota</taxon>
        <taxon>Glomeromycotina</taxon>
        <taxon>Glomeromycetes</taxon>
        <taxon>Glomerales</taxon>
        <taxon>Glomeraceae</taxon>
        <taxon>Rhizophagus</taxon>
    </lineage>
</organism>
<dbReference type="EMBL" id="JEMT01028707">
    <property type="protein sequence ID" value="EXX53903.1"/>
    <property type="molecule type" value="Genomic_DNA"/>
</dbReference>
<comment type="caution">
    <text evidence="2">The sequence shown here is derived from an EMBL/GenBank/DDBJ whole genome shotgun (WGS) entry which is preliminary data.</text>
</comment>
<proteinExistence type="predicted"/>